<protein>
    <recommendedName>
        <fullName evidence="3">Tethering factor for nuclear proteasome STS1</fullName>
    </recommendedName>
</protein>
<feature type="compositionally biased region" description="Low complexity" evidence="4">
    <location>
        <begin position="21"/>
        <end position="42"/>
    </location>
</feature>
<dbReference type="GO" id="GO:0031144">
    <property type="term" value="P:proteasome localization"/>
    <property type="evidence" value="ECO:0007669"/>
    <property type="project" value="UniProtKB-UniRule"/>
</dbReference>
<name>A0A0W0G052_MONRR</name>
<evidence type="ECO:0000256" key="1">
    <source>
        <dbReference type="ARBA" id="ARBA00006199"/>
    </source>
</evidence>
<feature type="region of interest" description="Disordered" evidence="4">
    <location>
        <begin position="1"/>
        <end position="143"/>
    </location>
</feature>
<dbReference type="eggNOG" id="ENOG502S6VH">
    <property type="taxonomic scope" value="Eukaryota"/>
</dbReference>
<feature type="compositionally biased region" description="Polar residues" evidence="4">
    <location>
        <begin position="1"/>
        <end position="11"/>
    </location>
</feature>
<comment type="function">
    <text evidence="3">Involved in ubiquitin-mediated protein degradation. Regulatory factor in the ubiquitin/proteasome pathway that controls the turnover of proteasome substrates. Targets proteasomes to the nucleus and facilitates the degradation of nuclear proteins.</text>
</comment>
<dbReference type="AlphaFoldDB" id="A0A0W0G052"/>
<gene>
    <name evidence="5" type="ORF">WG66_5486</name>
</gene>
<dbReference type="GO" id="GO:0031965">
    <property type="term" value="C:nuclear membrane"/>
    <property type="evidence" value="ECO:0007669"/>
    <property type="project" value="TreeGrafter"/>
</dbReference>
<comment type="similarity">
    <text evidence="1 3">Belongs to the cut8/STS1 family.</text>
</comment>
<dbReference type="EMBL" id="LATX01001411">
    <property type="protein sequence ID" value="KTB41940.1"/>
    <property type="molecule type" value="Genomic_DNA"/>
</dbReference>
<evidence type="ECO:0000313" key="5">
    <source>
        <dbReference type="EMBL" id="KTB41940.1"/>
    </source>
</evidence>
<dbReference type="GO" id="GO:0071630">
    <property type="term" value="P:nuclear protein quality control by the ubiquitin-proteasome system"/>
    <property type="evidence" value="ECO:0007669"/>
    <property type="project" value="UniProtKB-UniRule"/>
</dbReference>
<dbReference type="GO" id="GO:0070628">
    <property type="term" value="F:proteasome binding"/>
    <property type="evidence" value="ECO:0007669"/>
    <property type="project" value="TreeGrafter"/>
</dbReference>
<dbReference type="PANTHER" id="PTHR28032:SF1">
    <property type="entry name" value="FI02826P"/>
    <property type="match status" value="1"/>
</dbReference>
<dbReference type="Gene3D" id="1.20.58.1590">
    <property type="entry name" value="Tethering factor for nuclear proteasome Cut8/Sts1"/>
    <property type="match status" value="1"/>
</dbReference>
<evidence type="ECO:0000313" key="6">
    <source>
        <dbReference type="Proteomes" id="UP000054988"/>
    </source>
</evidence>
<proteinExistence type="inferred from homology"/>
<feature type="compositionally biased region" description="Polar residues" evidence="4">
    <location>
        <begin position="49"/>
        <end position="72"/>
    </location>
</feature>
<reference evidence="5 6" key="1">
    <citation type="submission" date="2015-12" db="EMBL/GenBank/DDBJ databases">
        <title>Draft genome sequence of Moniliophthora roreri, the causal agent of frosty pod rot of cacao.</title>
        <authorList>
            <person name="Aime M.C."/>
            <person name="Diaz-Valderrama J.R."/>
            <person name="Kijpornyongpan T."/>
            <person name="Phillips-Mora W."/>
        </authorList>
    </citation>
    <scope>NUCLEOTIDE SEQUENCE [LARGE SCALE GENOMIC DNA]</scope>
    <source>
        <strain evidence="5 6">MCA 2952</strain>
    </source>
</reference>
<dbReference type="Pfam" id="PF08559">
    <property type="entry name" value="Cut8"/>
    <property type="match status" value="1"/>
</dbReference>
<accession>A0A0W0G052</accession>
<organism evidence="5 6">
    <name type="scientific">Moniliophthora roreri</name>
    <name type="common">Frosty pod rot fungus</name>
    <name type="synonym">Monilia roreri</name>
    <dbReference type="NCBI Taxonomy" id="221103"/>
    <lineage>
        <taxon>Eukaryota</taxon>
        <taxon>Fungi</taxon>
        <taxon>Dikarya</taxon>
        <taxon>Basidiomycota</taxon>
        <taxon>Agaricomycotina</taxon>
        <taxon>Agaricomycetes</taxon>
        <taxon>Agaricomycetidae</taxon>
        <taxon>Agaricales</taxon>
        <taxon>Marasmiineae</taxon>
        <taxon>Marasmiaceae</taxon>
        <taxon>Moniliophthora</taxon>
    </lineage>
</organism>
<dbReference type="InterPro" id="IPR013868">
    <property type="entry name" value="Cut8/Sts1_fam"/>
</dbReference>
<dbReference type="PANTHER" id="PTHR28032">
    <property type="entry name" value="FI02826P"/>
    <property type="match status" value="1"/>
</dbReference>
<dbReference type="GO" id="GO:0005737">
    <property type="term" value="C:cytoplasm"/>
    <property type="evidence" value="ECO:0007669"/>
    <property type="project" value="UniProtKB-SubCell"/>
</dbReference>
<comment type="subunit">
    <text evidence="3">Binds the proteasome.</text>
</comment>
<evidence type="ECO:0000256" key="3">
    <source>
        <dbReference type="RuleBase" id="RU368013"/>
    </source>
</evidence>
<dbReference type="GO" id="GO:0015031">
    <property type="term" value="P:protein transport"/>
    <property type="evidence" value="ECO:0007669"/>
    <property type="project" value="UniProtKB-UniRule"/>
</dbReference>
<dbReference type="Proteomes" id="UP000054988">
    <property type="component" value="Unassembled WGS sequence"/>
</dbReference>
<keyword evidence="3" id="KW-0963">Cytoplasm</keyword>
<dbReference type="InterPro" id="IPR038422">
    <property type="entry name" value="Cut8/Sts1_sf"/>
</dbReference>
<comment type="caution">
    <text evidence="5">The sequence shown here is derived from an EMBL/GenBank/DDBJ whole genome shotgun (WGS) entry which is preliminary data.</text>
</comment>
<keyword evidence="3" id="KW-0813">Transport</keyword>
<sequence>MAMISSSNSRGFQPRPVKDTPAAFGFGFGLGSMSSPSMPSAGWQPQPLQPQASGFNANSLASTSFHNSPSRSIQKRKLEDDGGVENMRQDVRMERSPTPGAERPKRAAPKRARISPSSSLETISKSSSGGRETKSRSDGNDQDVDVGMLLASLPQQSLLPIITALIQEQPSLKPRVLSLIPRPTLDATLQTLGAAARKLREAYPYSNPTSTFGPSVSFGFGGGGFPSNSVPVQPNQSSGMRDSYIESRLRPHITEFVNTTTSYLPYFSSLSQQSGAGSSTAPLHKDKGHIVDSFTFLYNLTRHIFAQPALTQSSLVPQLNHRLSQEWAAWVERVNVIVNNEGGMFGRDTVQNWERGLDELAGDRSPAFGMLFRNVRDTWVSKVGWLVGRTVQHAMEEL</sequence>
<comment type="subcellular location">
    <subcellularLocation>
        <location evidence="3">Cytoplasm</location>
    </subcellularLocation>
    <subcellularLocation>
        <location evidence="3">Nucleus</location>
    </subcellularLocation>
</comment>
<evidence type="ECO:0000256" key="4">
    <source>
        <dbReference type="SAM" id="MobiDB-lite"/>
    </source>
</evidence>
<feature type="compositionally biased region" description="Low complexity" evidence="4">
    <location>
        <begin position="114"/>
        <end position="128"/>
    </location>
</feature>
<keyword evidence="2 3" id="KW-0539">Nucleus</keyword>
<evidence type="ECO:0000256" key="2">
    <source>
        <dbReference type="ARBA" id="ARBA00023242"/>
    </source>
</evidence>
<keyword evidence="3" id="KW-0653">Protein transport</keyword>